<name>A1ZK09_MICM2</name>
<dbReference type="Proteomes" id="UP000004095">
    <property type="component" value="Unassembled WGS sequence"/>
</dbReference>
<organism evidence="1 2">
    <name type="scientific">Microscilla marina ATCC 23134</name>
    <dbReference type="NCBI Taxonomy" id="313606"/>
    <lineage>
        <taxon>Bacteria</taxon>
        <taxon>Pseudomonadati</taxon>
        <taxon>Bacteroidota</taxon>
        <taxon>Cytophagia</taxon>
        <taxon>Cytophagales</taxon>
        <taxon>Microscillaceae</taxon>
        <taxon>Microscilla</taxon>
    </lineage>
</organism>
<protein>
    <submittedName>
        <fullName evidence="1">Uncharacterized protein</fullName>
    </submittedName>
</protein>
<gene>
    <name evidence="1" type="ORF">M23134_01522</name>
</gene>
<proteinExistence type="predicted"/>
<accession>A1ZK09</accession>
<evidence type="ECO:0000313" key="1">
    <source>
        <dbReference type="EMBL" id="EAY29462.1"/>
    </source>
</evidence>
<evidence type="ECO:0000313" key="2">
    <source>
        <dbReference type="Proteomes" id="UP000004095"/>
    </source>
</evidence>
<keyword evidence="2" id="KW-1185">Reference proteome</keyword>
<dbReference type="EMBL" id="AAWS01000011">
    <property type="protein sequence ID" value="EAY29462.1"/>
    <property type="molecule type" value="Genomic_DNA"/>
</dbReference>
<sequence length="49" mass="5778">MKLLNEKEPIEVIKTETMFMAQPLTDEQFEQGISENAHFEYTTYAVPKR</sequence>
<comment type="caution">
    <text evidence="1">The sequence shown here is derived from an EMBL/GenBank/DDBJ whole genome shotgun (WGS) entry which is preliminary data.</text>
</comment>
<reference evidence="1 2" key="1">
    <citation type="submission" date="2007-01" db="EMBL/GenBank/DDBJ databases">
        <authorList>
            <person name="Haygood M."/>
            <person name="Podell S."/>
            <person name="Anderson C."/>
            <person name="Hopkinson B."/>
            <person name="Roe K."/>
            <person name="Barbeau K."/>
            <person name="Gaasterland T."/>
            <person name="Ferriera S."/>
            <person name="Johnson J."/>
            <person name="Kravitz S."/>
            <person name="Beeson K."/>
            <person name="Sutton G."/>
            <person name="Rogers Y.-H."/>
            <person name="Friedman R."/>
            <person name="Frazier M."/>
            <person name="Venter J.C."/>
        </authorList>
    </citation>
    <scope>NUCLEOTIDE SEQUENCE [LARGE SCALE GENOMIC DNA]</scope>
    <source>
        <strain evidence="1 2">ATCC 23134</strain>
    </source>
</reference>
<dbReference type="AlphaFoldDB" id="A1ZK09"/>